<dbReference type="Pfam" id="PF00078">
    <property type="entry name" value="RVT_1"/>
    <property type="match status" value="1"/>
</dbReference>
<proteinExistence type="predicted"/>
<protein>
    <submittedName>
        <fullName evidence="3">Uncharacterized protein LOC113472584</fullName>
    </submittedName>
</protein>
<evidence type="ECO:0000259" key="1">
    <source>
        <dbReference type="Pfam" id="PF00078"/>
    </source>
</evidence>
<dbReference type="STRING" id="121845.A0A3Q0JM04"/>
<feature type="domain" description="Reverse transcriptase" evidence="1">
    <location>
        <begin position="22"/>
        <end position="139"/>
    </location>
</feature>
<keyword evidence="2" id="KW-1185">Reference proteome</keyword>
<dbReference type="InterPro" id="IPR000477">
    <property type="entry name" value="RT_dom"/>
</dbReference>
<dbReference type="PaxDb" id="121845-A0A3Q0JM04"/>
<dbReference type="Proteomes" id="UP000079169">
    <property type="component" value="Unplaced"/>
</dbReference>
<dbReference type="RefSeq" id="XP_026688183.1">
    <property type="nucleotide sequence ID" value="XM_026832382.1"/>
</dbReference>
<dbReference type="GeneID" id="113472584"/>
<reference evidence="3" key="1">
    <citation type="submission" date="2025-08" db="UniProtKB">
        <authorList>
            <consortium name="RefSeq"/>
        </authorList>
    </citation>
    <scope>IDENTIFICATION</scope>
</reference>
<sequence length="196" mass="22741">MFFIKNLHENRIFRVRIGSVYSEPKVQENGICQGLSMSCTLFLIAINDIIKNVHPKVQGCIFADDYTLFMRSKYISEIETCIQSSLDNLTNWTNTSGFLFSPQKCQAIHFCRKRKLHNHPDLSISNHPLNFVDTIKLLGLYFDKKLSFKFHLSQLKSDCLKRINLMKPPHKNVKLSIFVGKENSIITLIFQFLIIL</sequence>
<gene>
    <name evidence="3" type="primary">LOC113472584</name>
</gene>
<name>A0A3Q0JM04_DIACI</name>
<dbReference type="KEGG" id="dci:113472584"/>
<accession>A0A3Q0JM04</accession>
<dbReference type="PANTHER" id="PTHR33332">
    <property type="entry name" value="REVERSE TRANSCRIPTASE DOMAIN-CONTAINING PROTEIN"/>
    <property type="match status" value="1"/>
</dbReference>
<organism evidence="2 3">
    <name type="scientific">Diaphorina citri</name>
    <name type="common">Asian citrus psyllid</name>
    <dbReference type="NCBI Taxonomy" id="121845"/>
    <lineage>
        <taxon>Eukaryota</taxon>
        <taxon>Metazoa</taxon>
        <taxon>Ecdysozoa</taxon>
        <taxon>Arthropoda</taxon>
        <taxon>Hexapoda</taxon>
        <taxon>Insecta</taxon>
        <taxon>Pterygota</taxon>
        <taxon>Neoptera</taxon>
        <taxon>Paraneoptera</taxon>
        <taxon>Hemiptera</taxon>
        <taxon>Sternorrhyncha</taxon>
        <taxon>Psylloidea</taxon>
        <taxon>Psyllidae</taxon>
        <taxon>Diaphorininae</taxon>
        <taxon>Diaphorina</taxon>
    </lineage>
</organism>
<evidence type="ECO:0000313" key="3">
    <source>
        <dbReference type="RefSeq" id="XP_026688183.1"/>
    </source>
</evidence>
<dbReference type="AlphaFoldDB" id="A0A3Q0JM04"/>
<evidence type="ECO:0000313" key="2">
    <source>
        <dbReference type="Proteomes" id="UP000079169"/>
    </source>
</evidence>